<dbReference type="EMBL" id="BJZS01000048">
    <property type="protein sequence ID" value="GEO95644.1"/>
    <property type="molecule type" value="Genomic_DNA"/>
</dbReference>
<evidence type="ECO:0000313" key="2">
    <source>
        <dbReference type="EMBL" id="GEO95644.1"/>
    </source>
</evidence>
<feature type="compositionally biased region" description="Low complexity" evidence="1">
    <location>
        <begin position="72"/>
        <end position="85"/>
    </location>
</feature>
<organism evidence="2 3">
    <name type="scientific">Kocuria turfanensis</name>
    <dbReference type="NCBI Taxonomy" id="388357"/>
    <lineage>
        <taxon>Bacteria</taxon>
        <taxon>Bacillati</taxon>
        <taxon>Actinomycetota</taxon>
        <taxon>Actinomycetes</taxon>
        <taxon>Micrococcales</taxon>
        <taxon>Micrococcaceae</taxon>
        <taxon>Kocuria</taxon>
    </lineage>
</organism>
<name>A0A512ID60_9MICC</name>
<evidence type="ECO:0000313" key="3">
    <source>
        <dbReference type="Proteomes" id="UP000321103"/>
    </source>
</evidence>
<evidence type="ECO:0000256" key="1">
    <source>
        <dbReference type="SAM" id="MobiDB-lite"/>
    </source>
</evidence>
<reference evidence="2 3" key="1">
    <citation type="submission" date="2019-07" db="EMBL/GenBank/DDBJ databases">
        <title>Whole genome shotgun sequence of Kocuria turfanensis NBRC 107627.</title>
        <authorList>
            <person name="Hosoyama A."/>
            <person name="Uohara A."/>
            <person name="Ohji S."/>
            <person name="Ichikawa N."/>
        </authorList>
    </citation>
    <scope>NUCLEOTIDE SEQUENCE [LARGE SCALE GENOMIC DNA]</scope>
    <source>
        <strain evidence="2 3">NBRC 107627</strain>
    </source>
</reference>
<gene>
    <name evidence="2" type="ORF">KTU01_17670</name>
</gene>
<accession>A0A512ID60</accession>
<sequence>MGTVFSCVVRVVLRTGVHLGQHRPGPGLALYGAPRSGARVAEPSRWAPGPDPVRGLLSTAHGTRCPGRITGRRPSSPRPATTSTPWCPGGTPQDPDNHHGLKRT</sequence>
<keyword evidence="3" id="KW-1185">Reference proteome</keyword>
<comment type="caution">
    <text evidence="2">The sequence shown here is derived from an EMBL/GenBank/DDBJ whole genome shotgun (WGS) entry which is preliminary data.</text>
</comment>
<protein>
    <submittedName>
        <fullName evidence="2">Uncharacterized protein</fullName>
    </submittedName>
</protein>
<dbReference type="AlphaFoldDB" id="A0A512ID60"/>
<feature type="compositionally biased region" description="Basic and acidic residues" evidence="1">
    <location>
        <begin position="95"/>
        <end position="104"/>
    </location>
</feature>
<proteinExistence type="predicted"/>
<feature type="region of interest" description="Disordered" evidence="1">
    <location>
        <begin position="58"/>
        <end position="104"/>
    </location>
</feature>
<dbReference type="Proteomes" id="UP000321103">
    <property type="component" value="Unassembled WGS sequence"/>
</dbReference>